<dbReference type="EMBL" id="LAZR01014020">
    <property type="protein sequence ID" value="KKM19306.1"/>
    <property type="molecule type" value="Genomic_DNA"/>
</dbReference>
<protein>
    <recommendedName>
        <fullName evidence="2">DUF4390 domain-containing protein</fullName>
    </recommendedName>
</protein>
<dbReference type="InterPro" id="IPR025500">
    <property type="entry name" value="DUF4390"/>
</dbReference>
<name>A0A0F9HV68_9ZZZZ</name>
<evidence type="ECO:0008006" key="2">
    <source>
        <dbReference type="Google" id="ProtNLM"/>
    </source>
</evidence>
<proteinExistence type="predicted"/>
<organism evidence="1">
    <name type="scientific">marine sediment metagenome</name>
    <dbReference type="NCBI Taxonomy" id="412755"/>
    <lineage>
        <taxon>unclassified sequences</taxon>
        <taxon>metagenomes</taxon>
        <taxon>ecological metagenomes</taxon>
    </lineage>
</organism>
<comment type="caution">
    <text evidence="1">The sequence shown here is derived from an EMBL/GenBank/DDBJ whole genome shotgun (WGS) entry which is preliminary data.</text>
</comment>
<reference evidence="1" key="1">
    <citation type="journal article" date="2015" name="Nature">
        <title>Complex archaea that bridge the gap between prokaryotes and eukaryotes.</title>
        <authorList>
            <person name="Spang A."/>
            <person name="Saw J.H."/>
            <person name="Jorgensen S.L."/>
            <person name="Zaremba-Niedzwiedzka K."/>
            <person name="Martijn J."/>
            <person name="Lind A.E."/>
            <person name="van Eijk R."/>
            <person name="Schleper C."/>
            <person name="Guy L."/>
            <person name="Ettema T.J."/>
        </authorList>
    </citation>
    <scope>NUCLEOTIDE SEQUENCE</scope>
</reference>
<sequence>MLNRFIISTLIVATMLLAAAAPSPAEVYGPNVKIRNNTILVSTGMNLDKKSIDEITKGVSKEIVFYVHMFRQWRWWPDEFVIGISVSQALRCDPVKRSIPLSPYAAARRLKRGSSPASSLSAGP</sequence>
<accession>A0A0F9HV68</accession>
<dbReference type="Pfam" id="PF14334">
    <property type="entry name" value="DUF4390"/>
    <property type="match status" value="1"/>
</dbReference>
<gene>
    <name evidence="1" type="ORF">LCGC14_1656980</name>
</gene>
<dbReference type="AlphaFoldDB" id="A0A0F9HV68"/>
<evidence type="ECO:0000313" key="1">
    <source>
        <dbReference type="EMBL" id="KKM19306.1"/>
    </source>
</evidence>